<proteinExistence type="predicted"/>
<dbReference type="EMBL" id="JBJIAA010000013">
    <property type="protein sequence ID" value="MFL0251972.1"/>
    <property type="molecule type" value="Genomic_DNA"/>
</dbReference>
<evidence type="ECO:0000313" key="2">
    <source>
        <dbReference type="Proteomes" id="UP001623592"/>
    </source>
</evidence>
<gene>
    <name evidence="1" type="ORF">ACJDT4_16250</name>
</gene>
<organism evidence="1 2">
    <name type="scientific">Clostridium neuense</name>
    <dbReference type="NCBI Taxonomy" id="1728934"/>
    <lineage>
        <taxon>Bacteria</taxon>
        <taxon>Bacillati</taxon>
        <taxon>Bacillota</taxon>
        <taxon>Clostridia</taxon>
        <taxon>Eubacteriales</taxon>
        <taxon>Clostridiaceae</taxon>
        <taxon>Clostridium</taxon>
    </lineage>
</organism>
<evidence type="ECO:0000313" key="1">
    <source>
        <dbReference type="EMBL" id="MFL0251972.1"/>
    </source>
</evidence>
<accession>A0ABW8TI41</accession>
<reference evidence="1 2" key="1">
    <citation type="submission" date="2024-11" db="EMBL/GenBank/DDBJ databases">
        <authorList>
            <person name="Heng Y.C."/>
            <person name="Lim A.C.H."/>
            <person name="Lee J.K.Y."/>
            <person name="Kittelmann S."/>
        </authorList>
    </citation>
    <scope>NUCLEOTIDE SEQUENCE [LARGE SCALE GENOMIC DNA]</scope>
    <source>
        <strain evidence="1 2">WILCCON 0114</strain>
    </source>
</reference>
<dbReference type="RefSeq" id="WP_406788619.1">
    <property type="nucleotide sequence ID" value="NZ_JBJIAA010000013.1"/>
</dbReference>
<keyword evidence="2" id="KW-1185">Reference proteome</keyword>
<comment type="caution">
    <text evidence="1">The sequence shown here is derived from an EMBL/GenBank/DDBJ whole genome shotgun (WGS) entry which is preliminary data.</text>
</comment>
<name>A0ABW8TI41_9CLOT</name>
<protein>
    <submittedName>
        <fullName evidence="1">Uncharacterized protein</fullName>
    </submittedName>
</protein>
<sequence length="80" mass="9011">MGKFSKTCDINVDDLTKMNSPFQGNGFTKNEIGGLGSPEYTISRSVLVELNDYSGIYKVDRSGNETLEAIYFDENWYVVK</sequence>
<dbReference type="Proteomes" id="UP001623592">
    <property type="component" value="Unassembled WGS sequence"/>
</dbReference>